<dbReference type="Pfam" id="PF00394">
    <property type="entry name" value="Cu-oxidase"/>
    <property type="match status" value="1"/>
</dbReference>
<dbReference type="Proteomes" id="UP000002384">
    <property type="component" value="Chromosome"/>
</dbReference>
<sequence length="638" mass="72196">MNFNPNLLNRRNFLRFTTGVGVAVGLDYLIPAYAKPISNLKSSPKPTKYPDIIDLQIQETRLKIGDRNAEAITVNGSIPAPLIRLREGQTATIRVTNHLKQDTSIHWHGLILPYEMDGVPGIGFKGIKPGETFTYQFPVVQSGTYWYHSHSGLQEQQGHFGPIIIDPIEPDPVKYDKDYVVMLSDWTFENPHQVLANLKKMSAYYNTQRRTVAHLFKDLDWRQMRMDPTDIADVTGATYTYLMNGLAPESNWTALFKPGEKVRLRFINSSAMTFFDVRIPGLKMTVVQADGQNVKPVTVDEFRIGVAETYDVIVQPQQEQAYTIFAETMDRSGYARGTLAIASGINAPLPERRQRPIRSMKDMGHGDHDMSGMDHSSTGHDMPEMDHSSTGHDMPEMDHSSTGHDMSGMDHSSTGHDMSGMDHSSTGHDMSGMDHSSTGHDMSEMDHSSTGHDHHMSDAEDMHSTENQELDNVSEPMMTQSRLHEPGIGLENTGTRVLVYTDLQSLSSNQDQRKPDREIELYLTGNMERYMWSFNGKKYSQEKEIAFYKGERLRLTFINDTMMEHPIHLHGMWMELDNGSGQYKPRKHTIIVKPAEKLSVEINVDVSGQWPLHCHLLYHMKVGMFRTVTIGDRPVEAS</sequence>
<dbReference type="PROSITE" id="PS00079">
    <property type="entry name" value="MULTICOPPER_OXIDASE1"/>
    <property type="match status" value="1"/>
</dbReference>
<evidence type="ECO:0000256" key="2">
    <source>
        <dbReference type="ARBA" id="ARBA00023002"/>
    </source>
</evidence>
<dbReference type="InterPro" id="IPR034282">
    <property type="entry name" value="CuRO_2_CopA"/>
</dbReference>
<dbReference type="CDD" id="cd13874">
    <property type="entry name" value="CuRO_2_CopA"/>
    <property type="match status" value="1"/>
</dbReference>
<keyword evidence="10" id="KW-1185">Reference proteome</keyword>
<dbReference type="OrthoDB" id="9757546at2"/>
<feature type="compositionally biased region" description="Basic and acidic residues" evidence="4">
    <location>
        <begin position="361"/>
        <end position="402"/>
    </location>
</feature>
<dbReference type="PROSITE" id="PS00080">
    <property type="entry name" value="MULTICOPPER_OXIDASE2"/>
    <property type="match status" value="1"/>
</dbReference>
<protein>
    <submittedName>
        <fullName evidence="9">Copper-resistance protein, CopA family</fullName>
    </submittedName>
</protein>
<dbReference type="InterPro" id="IPR045087">
    <property type="entry name" value="Cu-oxidase_fam"/>
</dbReference>
<keyword evidence="1" id="KW-0479">Metal-binding</keyword>
<evidence type="ECO:0000256" key="4">
    <source>
        <dbReference type="SAM" id="MobiDB-lite"/>
    </source>
</evidence>
<dbReference type="Pfam" id="PF07732">
    <property type="entry name" value="Cu-oxidase_3"/>
    <property type="match status" value="1"/>
</dbReference>
<feature type="domain" description="Plastocyanin-like" evidence="8">
    <location>
        <begin position="58"/>
        <end position="167"/>
    </location>
</feature>
<dbReference type="SUPFAM" id="SSF49503">
    <property type="entry name" value="Cupredoxins"/>
    <property type="match status" value="3"/>
</dbReference>
<keyword evidence="2" id="KW-0560">Oxidoreductase</keyword>
<dbReference type="EMBL" id="CP001291">
    <property type="protein sequence ID" value="ACK68849.1"/>
    <property type="molecule type" value="Genomic_DNA"/>
</dbReference>
<dbReference type="InterPro" id="IPR011707">
    <property type="entry name" value="Cu-oxidase-like_N"/>
</dbReference>
<dbReference type="KEGG" id="cyc:PCC7424_0382"/>
<dbReference type="GO" id="GO:0005507">
    <property type="term" value="F:copper ion binding"/>
    <property type="evidence" value="ECO:0007669"/>
    <property type="project" value="InterPro"/>
</dbReference>
<dbReference type="HOGENOM" id="CLU_009100_5_2_3"/>
<dbReference type="InterPro" id="IPR006376">
    <property type="entry name" value="Cu-R_CopA"/>
</dbReference>
<dbReference type="InterPro" id="IPR006311">
    <property type="entry name" value="TAT_signal"/>
</dbReference>
<organism evidence="9 10">
    <name type="scientific">Gloeothece citriformis (strain PCC 7424)</name>
    <name type="common">Cyanothece sp. (strain PCC 7424)</name>
    <dbReference type="NCBI Taxonomy" id="65393"/>
    <lineage>
        <taxon>Bacteria</taxon>
        <taxon>Bacillati</taxon>
        <taxon>Cyanobacteriota</taxon>
        <taxon>Cyanophyceae</taxon>
        <taxon>Oscillatoriophycideae</taxon>
        <taxon>Chroococcales</taxon>
        <taxon>Aphanothecaceae</taxon>
        <taxon>Gloeothece</taxon>
        <taxon>Gloeothece citriformis</taxon>
    </lineage>
</organism>
<dbReference type="InterPro" id="IPR034279">
    <property type="entry name" value="CuRO_3_CopA"/>
</dbReference>
<evidence type="ECO:0000256" key="1">
    <source>
        <dbReference type="ARBA" id="ARBA00022723"/>
    </source>
</evidence>
<dbReference type="InterPro" id="IPR008972">
    <property type="entry name" value="Cupredoxin"/>
</dbReference>
<accession>B7KC26</accession>
<dbReference type="AlphaFoldDB" id="B7KC26"/>
<evidence type="ECO:0000313" key="9">
    <source>
        <dbReference type="EMBL" id="ACK68849.1"/>
    </source>
</evidence>
<dbReference type="InterPro" id="IPR033138">
    <property type="entry name" value="Cu_oxidase_CS"/>
</dbReference>
<dbReference type="CDD" id="cd13896">
    <property type="entry name" value="CuRO_3_CopA"/>
    <property type="match status" value="1"/>
</dbReference>
<feature type="transmembrane region" description="Helical" evidence="5">
    <location>
        <begin position="12"/>
        <end position="34"/>
    </location>
</feature>
<dbReference type="PROSITE" id="PS51318">
    <property type="entry name" value="TAT"/>
    <property type="match status" value="1"/>
</dbReference>
<name>B7KC26_GLOC7</name>
<dbReference type="Pfam" id="PF07731">
    <property type="entry name" value="Cu-oxidase_2"/>
    <property type="match status" value="1"/>
</dbReference>
<keyword evidence="5" id="KW-1133">Transmembrane helix</keyword>
<feature type="domain" description="Plastocyanin-like" evidence="7">
    <location>
        <begin position="514"/>
        <end position="631"/>
    </location>
</feature>
<dbReference type="PANTHER" id="PTHR11709">
    <property type="entry name" value="MULTI-COPPER OXIDASE"/>
    <property type="match status" value="1"/>
</dbReference>
<dbReference type="Gene3D" id="2.60.40.420">
    <property type="entry name" value="Cupredoxins - blue copper proteins"/>
    <property type="match status" value="3"/>
</dbReference>
<keyword evidence="5" id="KW-0812">Transmembrane</keyword>
<feature type="compositionally biased region" description="Polar residues" evidence="4">
    <location>
        <begin position="410"/>
        <end position="436"/>
    </location>
</feature>
<evidence type="ECO:0000259" key="8">
    <source>
        <dbReference type="Pfam" id="PF07732"/>
    </source>
</evidence>
<dbReference type="InterPro" id="IPR034284">
    <property type="entry name" value="CuRO_1_CopA"/>
</dbReference>
<dbReference type="GO" id="GO:0042597">
    <property type="term" value="C:periplasmic space"/>
    <property type="evidence" value="ECO:0007669"/>
    <property type="project" value="InterPro"/>
</dbReference>
<keyword evidence="3" id="KW-0186">Copper</keyword>
<evidence type="ECO:0000259" key="6">
    <source>
        <dbReference type="Pfam" id="PF00394"/>
    </source>
</evidence>
<evidence type="ECO:0000313" key="10">
    <source>
        <dbReference type="Proteomes" id="UP000002384"/>
    </source>
</evidence>
<feature type="region of interest" description="Disordered" evidence="4">
    <location>
        <begin position="361"/>
        <end position="477"/>
    </location>
</feature>
<dbReference type="InterPro" id="IPR011706">
    <property type="entry name" value="Cu-oxidase_C"/>
</dbReference>
<dbReference type="NCBIfam" id="TIGR01480">
    <property type="entry name" value="copper_res_A"/>
    <property type="match status" value="1"/>
</dbReference>
<dbReference type="GO" id="GO:0016491">
    <property type="term" value="F:oxidoreductase activity"/>
    <property type="evidence" value="ECO:0007669"/>
    <property type="project" value="UniProtKB-KW"/>
</dbReference>
<feature type="compositionally biased region" description="Basic and acidic residues" evidence="4">
    <location>
        <begin position="437"/>
        <end position="466"/>
    </location>
</feature>
<reference evidence="10" key="1">
    <citation type="journal article" date="2011" name="MBio">
        <title>Novel metabolic attributes of the genus Cyanothece, comprising a group of unicellular nitrogen-fixing Cyanobacteria.</title>
        <authorList>
            <person name="Bandyopadhyay A."/>
            <person name="Elvitigala T."/>
            <person name="Welsh E."/>
            <person name="Stockel J."/>
            <person name="Liberton M."/>
            <person name="Min H."/>
            <person name="Sherman L.A."/>
            <person name="Pakrasi H.B."/>
        </authorList>
    </citation>
    <scope>NUCLEOTIDE SEQUENCE [LARGE SCALE GENOMIC DNA]</scope>
    <source>
        <strain evidence="10">PCC 7424</strain>
    </source>
</reference>
<dbReference type="PANTHER" id="PTHR11709:SF394">
    <property type="entry name" value="FI03373P-RELATED"/>
    <property type="match status" value="1"/>
</dbReference>
<evidence type="ECO:0000256" key="5">
    <source>
        <dbReference type="SAM" id="Phobius"/>
    </source>
</evidence>
<gene>
    <name evidence="9" type="ordered locus">PCC7424_0382</name>
</gene>
<dbReference type="CDD" id="cd13848">
    <property type="entry name" value="CuRO_1_CopA"/>
    <property type="match status" value="1"/>
</dbReference>
<keyword evidence="5" id="KW-0472">Membrane</keyword>
<dbReference type="eggNOG" id="COG2132">
    <property type="taxonomic scope" value="Bacteria"/>
</dbReference>
<feature type="compositionally biased region" description="Polar residues" evidence="4">
    <location>
        <begin position="467"/>
        <end position="477"/>
    </location>
</feature>
<dbReference type="STRING" id="65393.PCC7424_0382"/>
<proteinExistence type="predicted"/>
<feature type="domain" description="Plastocyanin-like" evidence="6">
    <location>
        <begin position="178"/>
        <end position="329"/>
    </location>
</feature>
<dbReference type="InterPro" id="IPR002355">
    <property type="entry name" value="Cu_oxidase_Cu_BS"/>
</dbReference>
<evidence type="ECO:0000259" key="7">
    <source>
        <dbReference type="Pfam" id="PF07731"/>
    </source>
</evidence>
<evidence type="ECO:0000256" key="3">
    <source>
        <dbReference type="ARBA" id="ARBA00023008"/>
    </source>
</evidence>
<dbReference type="InterPro" id="IPR001117">
    <property type="entry name" value="Cu-oxidase_2nd"/>
</dbReference>